<name>A0A6U4CKH1_9STRA</name>
<organism evidence="3">
    <name type="scientific">Phaeomonas parva</name>
    <dbReference type="NCBI Taxonomy" id="124430"/>
    <lineage>
        <taxon>Eukaryota</taxon>
        <taxon>Sar</taxon>
        <taxon>Stramenopiles</taxon>
        <taxon>Ochrophyta</taxon>
        <taxon>Pinguiophyceae</taxon>
        <taxon>Pinguiochrysidales</taxon>
        <taxon>Pinguiochrysidaceae</taxon>
        <taxon>Phaeomonas</taxon>
    </lineage>
</organism>
<feature type="region of interest" description="Disordered" evidence="1">
    <location>
        <begin position="92"/>
        <end position="118"/>
    </location>
</feature>
<gene>
    <name evidence="2" type="ORF">PPAR1163_LOCUS2473</name>
    <name evidence="3" type="ORF">PPAR1163_LOCUS2474</name>
</gene>
<evidence type="ECO:0000313" key="2">
    <source>
        <dbReference type="EMBL" id="CAD9244125.1"/>
    </source>
</evidence>
<sequence>MKGGLPRHKAVRHLIQRLRGPPKPGADATAVPIAEADALLRCMNLSREEALRAVTVANEMRVLRAQGFSYLEALRVLRRRVANVMNRAEARAAQSAESRKRPFATSATCPPPASSAPRGRARMAEFLLQGVEDNAASASVLGSGIVLKRRAGSPAQKRLKIEDGMDVMLSPSADQKRSRSDVTSFQSPMEMSPKRRRADEDLFDDV</sequence>
<evidence type="ECO:0000256" key="1">
    <source>
        <dbReference type="SAM" id="MobiDB-lite"/>
    </source>
</evidence>
<proteinExistence type="predicted"/>
<protein>
    <submittedName>
        <fullName evidence="3">Uncharacterized protein</fullName>
    </submittedName>
</protein>
<accession>A0A6U4CKH1</accession>
<evidence type="ECO:0000313" key="3">
    <source>
        <dbReference type="EMBL" id="CAD9244126.1"/>
    </source>
</evidence>
<feature type="region of interest" description="Disordered" evidence="1">
    <location>
        <begin position="152"/>
        <end position="206"/>
    </location>
</feature>
<reference evidence="3" key="1">
    <citation type="submission" date="2021-01" db="EMBL/GenBank/DDBJ databases">
        <authorList>
            <person name="Corre E."/>
            <person name="Pelletier E."/>
            <person name="Niang G."/>
            <person name="Scheremetjew M."/>
            <person name="Finn R."/>
            <person name="Kale V."/>
            <person name="Holt S."/>
            <person name="Cochrane G."/>
            <person name="Meng A."/>
            <person name="Brown T."/>
            <person name="Cohen L."/>
        </authorList>
    </citation>
    <scope>NUCLEOTIDE SEQUENCE</scope>
    <source>
        <strain evidence="3">CCMP2877</strain>
    </source>
</reference>
<dbReference type="EMBL" id="HBGJ01004168">
    <property type="protein sequence ID" value="CAD9244126.1"/>
    <property type="molecule type" value="Transcribed_RNA"/>
</dbReference>
<dbReference type="EMBL" id="HBGJ01004167">
    <property type="protein sequence ID" value="CAD9244125.1"/>
    <property type="molecule type" value="Transcribed_RNA"/>
</dbReference>
<dbReference type="AlphaFoldDB" id="A0A6U4CKH1"/>